<sequence length="181" mass="20331">MAHALLSVKVISAGLLLLFMPGRKKFRIELEDAEGSKYNLSLEGNISKDKILKIVEFMDLLNIEGEGATTTTAHGNLEGEFGRANVHPASVGDRIWALVESKFPYGSFTSSDILELYEDTFNEPIKLSIISTYLSRYAERGRLMRNRQGKEWIYRTAKPAGSWVPEQQKASPSSISYDRLQ</sequence>
<dbReference type="KEGG" id="nev:NTE_00083"/>
<dbReference type="eggNOG" id="arCOG04038">
    <property type="taxonomic scope" value="Archaea"/>
</dbReference>
<reference evidence="1 2" key="1">
    <citation type="journal article" date="2014" name="PLoS ONE">
        <title>Genome Sequence of Candidatus Nitrososphaera evergladensis from Group I.1b Enriched from Everglades Soil Reveals Novel Genomic Features of the Ammonia-Oxidizing Archaea.</title>
        <authorList>
            <person name="Zhalnina K.V."/>
            <person name="Dias R."/>
            <person name="Leonard M.T."/>
            <person name="Dorr de Quadros P."/>
            <person name="Camargo F.A."/>
            <person name="Drew J.C."/>
            <person name="Farmerie W.G."/>
            <person name="Daroub S.H."/>
            <person name="Triplett E.W."/>
        </authorList>
    </citation>
    <scope>NUCLEOTIDE SEQUENCE [LARGE SCALE GENOMIC DNA]</scope>
    <source>
        <strain evidence="1 2">SR1</strain>
    </source>
</reference>
<dbReference type="EMBL" id="CP007174">
    <property type="protein sequence ID" value="AIF82167.1"/>
    <property type="molecule type" value="Genomic_DNA"/>
</dbReference>
<protein>
    <submittedName>
        <fullName evidence="1">Uncharacterized protein</fullName>
    </submittedName>
</protein>
<keyword evidence="2" id="KW-1185">Reference proteome</keyword>
<organism evidence="1 2">
    <name type="scientific">Candidatus Nitrososphaera evergladensis SR1</name>
    <dbReference type="NCBI Taxonomy" id="1459636"/>
    <lineage>
        <taxon>Archaea</taxon>
        <taxon>Nitrososphaerota</taxon>
        <taxon>Nitrososphaeria</taxon>
        <taxon>Nitrososphaerales</taxon>
        <taxon>Nitrososphaeraceae</taxon>
        <taxon>Nitrososphaera</taxon>
    </lineage>
</organism>
<accession>A0A075MMV6</accession>
<proteinExistence type="predicted"/>
<evidence type="ECO:0000313" key="1">
    <source>
        <dbReference type="EMBL" id="AIF82167.1"/>
    </source>
</evidence>
<dbReference type="AlphaFoldDB" id="A0A075MMV6"/>
<dbReference type="GeneID" id="41596031"/>
<gene>
    <name evidence="1" type="ORF">NTE_00083</name>
</gene>
<dbReference type="RefSeq" id="WP_226987084.1">
    <property type="nucleotide sequence ID" value="NZ_CP007174.1"/>
</dbReference>
<name>A0A075MMV6_9ARCH</name>
<dbReference type="Proteomes" id="UP000028194">
    <property type="component" value="Chromosome"/>
</dbReference>
<dbReference type="HOGENOM" id="CLU_127454_0_0_2"/>
<evidence type="ECO:0000313" key="2">
    <source>
        <dbReference type="Proteomes" id="UP000028194"/>
    </source>
</evidence>